<dbReference type="Pfam" id="PF01012">
    <property type="entry name" value="ETF"/>
    <property type="match status" value="1"/>
</dbReference>
<evidence type="ECO:0000259" key="4">
    <source>
        <dbReference type="SMART" id="SM00893"/>
    </source>
</evidence>
<protein>
    <submittedName>
        <fullName evidence="5">Electron transfer flavoprotein, alpha subunit</fullName>
    </submittedName>
</protein>
<dbReference type="GO" id="GO:0050660">
    <property type="term" value="F:flavin adenine dinucleotide binding"/>
    <property type="evidence" value="ECO:0007669"/>
    <property type="project" value="InterPro"/>
</dbReference>
<keyword evidence="3" id="KW-0285">Flavoprotein</keyword>
<evidence type="ECO:0000256" key="3">
    <source>
        <dbReference type="ARBA" id="ARBA00022630"/>
    </source>
</evidence>
<dbReference type="FunFam" id="3.40.50.1220:FF:000004">
    <property type="entry name" value="Electron transfer flavoprotein"/>
    <property type="match status" value="1"/>
</dbReference>
<dbReference type="AlphaFoldDB" id="A0A160VEY4"/>
<dbReference type="InterPro" id="IPR001308">
    <property type="entry name" value="ETF_a/FixB"/>
</dbReference>
<accession>A0A160VEY4</accession>
<dbReference type="InterPro" id="IPR014730">
    <property type="entry name" value="ETF_a/b_N"/>
</dbReference>
<dbReference type="SUPFAM" id="SSF52402">
    <property type="entry name" value="Adenine nucleotide alpha hydrolases-like"/>
    <property type="match status" value="1"/>
</dbReference>
<dbReference type="InterPro" id="IPR014731">
    <property type="entry name" value="ETF_asu_C"/>
</dbReference>
<dbReference type="SUPFAM" id="SSF52467">
    <property type="entry name" value="DHS-like NAD/FAD-binding domain"/>
    <property type="match status" value="1"/>
</dbReference>
<evidence type="ECO:0000256" key="2">
    <source>
        <dbReference type="ARBA" id="ARBA00022448"/>
    </source>
</evidence>
<dbReference type="Gene3D" id="3.40.50.620">
    <property type="entry name" value="HUPs"/>
    <property type="match status" value="1"/>
</dbReference>
<dbReference type="Pfam" id="PF00766">
    <property type="entry name" value="ETF_alpha"/>
    <property type="match status" value="1"/>
</dbReference>
<reference evidence="5" key="1">
    <citation type="submission" date="2015-10" db="EMBL/GenBank/DDBJ databases">
        <authorList>
            <person name="Gilbert D.G."/>
        </authorList>
    </citation>
    <scope>NUCLEOTIDE SEQUENCE</scope>
</reference>
<evidence type="ECO:0000313" key="5">
    <source>
        <dbReference type="EMBL" id="CUV09053.1"/>
    </source>
</evidence>
<dbReference type="InterPro" id="IPR029035">
    <property type="entry name" value="DHS-like_NAD/FAD-binding_dom"/>
</dbReference>
<evidence type="ECO:0000256" key="1">
    <source>
        <dbReference type="ARBA" id="ARBA00005817"/>
    </source>
</evidence>
<gene>
    <name evidence="5" type="ORF">MGWOODY_Mmi695</name>
</gene>
<dbReference type="PANTHER" id="PTHR43153">
    <property type="entry name" value="ELECTRON TRANSFER FLAVOPROTEIN ALPHA"/>
    <property type="match status" value="1"/>
</dbReference>
<keyword evidence="2" id="KW-0813">Transport</keyword>
<dbReference type="PANTHER" id="PTHR43153:SF1">
    <property type="entry name" value="ELECTRON TRANSFER FLAVOPROTEIN SUBUNIT ALPHA, MITOCHONDRIAL"/>
    <property type="match status" value="1"/>
</dbReference>
<proteinExistence type="inferred from homology"/>
<sequence>MDILIVLEENNGQIHRMGLESIAAGQRLSDEMGLTAGALVLGGNADGLADQASKYQLGEVVKVNDALLGSYSADGYSEAVKQIIDQENPTYVLFGHTYQVRDYVPRLSAKLNKPFLVDNIAIRVENGQPIFTKQMFNAKLSADVEANGSGPFLVSFQSAAFSMDAAAAGSASIRESTVQLDTAMIRTKSEPPFQEEAGGVDLTSADIIVSIGRGIGKEENIPLAVELSKALGGELAASRPVVDSGWLPSAHQIGSSGQSVSPKLYLALGISGAIQHVVGMKGSKNIVTINKDPDAPIFEISDYGVVADILEIIPKLTEAIQALKN</sequence>
<name>A0A160VEY4_9ZZZZ</name>
<dbReference type="EMBL" id="FAXC01000168">
    <property type="protein sequence ID" value="CUV09053.1"/>
    <property type="molecule type" value="Genomic_DNA"/>
</dbReference>
<dbReference type="Gene3D" id="3.40.50.1220">
    <property type="entry name" value="TPP-binding domain"/>
    <property type="match status" value="1"/>
</dbReference>
<dbReference type="GO" id="GO:0009055">
    <property type="term" value="F:electron transfer activity"/>
    <property type="evidence" value="ECO:0007669"/>
    <property type="project" value="InterPro"/>
</dbReference>
<organism evidence="5">
    <name type="scientific">hydrothermal vent metagenome</name>
    <dbReference type="NCBI Taxonomy" id="652676"/>
    <lineage>
        <taxon>unclassified sequences</taxon>
        <taxon>metagenomes</taxon>
        <taxon>ecological metagenomes</taxon>
    </lineage>
</organism>
<dbReference type="PIRSF" id="PIRSF000089">
    <property type="entry name" value="Electra_flavoP_a"/>
    <property type="match status" value="1"/>
</dbReference>
<dbReference type="SMART" id="SM00893">
    <property type="entry name" value="ETF"/>
    <property type="match status" value="1"/>
</dbReference>
<dbReference type="GO" id="GO:0033539">
    <property type="term" value="P:fatty acid beta-oxidation using acyl-CoA dehydrogenase"/>
    <property type="evidence" value="ECO:0007669"/>
    <property type="project" value="TreeGrafter"/>
</dbReference>
<comment type="similarity">
    <text evidence="1">Belongs to the ETF alpha-subunit/FixB family.</text>
</comment>
<dbReference type="InterPro" id="IPR014729">
    <property type="entry name" value="Rossmann-like_a/b/a_fold"/>
</dbReference>
<feature type="domain" description="Electron transfer flavoprotein alpha/beta-subunit N-terminal" evidence="4">
    <location>
        <begin position="3"/>
        <end position="197"/>
    </location>
</feature>